<evidence type="ECO:0000256" key="11">
    <source>
        <dbReference type="SAM" id="Phobius"/>
    </source>
</evidence>
<dbReference type="AlphaFoldDB" id="A0A6I4NWC7"/>
<dbReference type="Pfam" id="PF02518">
    <property type="entry name" value="HATPase_c"/>
    <property type="match status" value="1"/>
</dbReference>
<dbReference type="InterPro" id="IPR003661">
    <property type="entry name" value="HisK_dim/P_dom"/>
</dbReference>
<keyword evidence="5" id="KW-0597">Phosphoprotein</keyword>
<dbReference type="SUPFAM" id="SSF47384">
    <property type="entry name" value="Homodimeric domain of signal transducing histidine kinase"/>
    <property type="match status" value="1"/>
</dbReference>
<dbReference type="PRINTS" id="PR00344">
    <property type="entry name" value="BCTRLSENSOR"/>
</dbReference>
<dbReference type="InterPro" id="IPR036890">
    <property type="entry name" value="HATPase_C_sf"/>
</dbReference>
<dbReference type="SMART" id="SM00387">
    <property type="entry name" value="HATPase_c"/>
    <property type="match status" value="1"/>
</dbReference>
<evidence type="ECO:0000313" key="14">
    <source>
        <dbReference type="Proteomes" id="UP000471501"/>
    </source>
</evidence>
<dbReference type="CDD" id="cd00082">
    <property type="entry name" value="HisKA"/>
    <property type="match status" value="1"/>
</dbReference>
<comment type="subcellular location">
    <subcellularLocation>
        <location evidence="2">Cell membrane</location>
        <topology evidence="2">Multi-pass membrane protein</topology>
    </subcellularLocation>
</comment>
<feature type="domain" description="Histidine kinase" evidence="12">
    <location>
        <begin position="203"/>
        <end position="420"/>
    </location>
</feature>
<accession>A0A6I4NWC7</accession>
<dbReference type="Proteomes" id="UP000471501">
    <property type="component" value="Unassembled WGS sequence"/>
</dbReference>
<proteinExistence type="predicted"/>
<comment type="catalytic activity">
    <reaction evidence="1">
        <text>ATP + protein L-histidine = ADP + protein N-phospho-L-histidine.</text>
        <dbReference type="EC" id="2.7.13.3"/>
    </reaction>
</comment>
<dbReference type="GO" id="GO:0016036">
    <property type="term" value="P:cellular response to phosphate starvation"/>
    <property type="evidence" value="ECO:0007669"/>
    <property type="project" value="TreeGrafter"/>
</dbReference>
<dbReference type="InterPro" id="IPR003594">
    <property type="entry name" value="HATPase_dom"/>
</dbReference>
<dbReference type="GO" id="GO:0005886">
    <property type="term" value="C:plasma membrane"/>
    <property type="evidence" value="ECO:0007669"/>
    <property type="project" value="UniProtKB-SubCell"/>
</dbReference>
<evidence type="ECO:0000256" key="9">
    <source>
        <dbReference type="ARBA" id="ARBA00022989"/>
    </source>
</evidence>
<keyword evidence="14" id="KW-1185">Reference proteome</keyword>
<dbReference type="PANTHER" id="PTHR45453">
    <property type="entry name" value="PHOSPHATE REGULON SENSOR PROTEIN PHOR"/>
    <property type="match status" value="1"/>
</dbReference>
<evidence type="ECO:0000256" key="2">
    <source>
        <dbReference type="ARBA" id="ARBA00004651"/>
    </source>
</evidence>
<keyword evidence="10 11" id="KW-0472">Membrane</keyword>
<evidence type="ECO:0000256" key="7">
    <source>
        <dbReference type="ARBA" id="ARBA00022692"/>
    </source>
</evidence>
<dbReference type="PROSITE" id="PS50109">
    <property type="entry name" value="HIS_KIN"/>
    <property type="match status" value="1"/>
</dbReference>
<comment type="caution">
    <text evidence="13">The sequence shown here is derived from an EMBL/GenBank/DDBJ whole genome shotgun (WGS) entry which is preliminary data.</text>
</comment>
<evidence type="ECO:0000259" key="12">
    <source>
        <dbReference type="PROSITE" id="PS50109"/>
    </source>
</evidence>
<keyword evidence="7 11" id="KW-0812">Transmembrane</keyword>
<dbReference type="InterPro" id="IPR050351">
    <property type="entry name" value="BphY/WalK/GraS-like"/>
</dbReference>
<dbReference type="Gene3D" id="1.10.287.130">
    <property type="match status" value="1"/>
</dbReference>
<feature type="transmembrane region" description="Helical" evidence="11">
    <location>
        <begin position="165"/>
        <end position="188"/>
    </location>
</feature>
<dbReference type="InterPro" id="IPR036097">
    <property type="entry name" value="HisK_dim/P_sf"/>
</dbReference>
<dbReference type="SMART" id="SM00388">
    <property type="entry name" value="HisKA"/>
    <property type="match status" value="1"/>
</dbReference>
<evidence type="ECO:0000256" key="3">
    <source>
        <dbReference type="ARBA" id="ARBA00012438"/>
    </source>
</evidence>
<evidence type="ECO:0000256" key="10">
    <source>
        <dbReference type="ARBA" id="ARBA00023136"/>
    </source>
</evidence>
<keyword evidence="9 11" id="KW-1133">Transmembrane helix</keyword>
<evidence type="ECO:0000256" key="5">
    <source>
        <dbReference type="ARBA" id="ARBA00022553"/>
    </source>
</evidence>
<dbReference type="RefSeq" id="WP_160375872.1">
    <property type="nucleotide sequence ID" value="NZ_WSTB01000010.1"/>
</dbReference>
<evidence type="ECO:0000256" key="4">
    <source>
        <dbReference type="ARBA" id="ARBA00022475"/>
    </source>
</evidence>
<name>A0A6I4NWC7_9FLAO</name>
<dbReference type="SUPFAM" id="SSF55874">
    <property type="entry name" value="ATPase domain of HSP90 chaperone/DNA topoisomerase II/histidine kinase"/>
    <property type="match status" value="1"/>
</dbReference>
<dbReference type="Gene3D" id="3.30.565.10">
    <property type="entry name" value="Histidine kinase-like ATPase, C-terminal domain"/>
    <property type="match status" value="1"/>
</dbReference>
<dbReference type="InterPro" id="IPR005467">
    <property type="entry name" value="His_kinase_dom"/>
</dbReference>
<dbReference type="GO" id="GO:0000155">
    <property type="term" value="F:phosphorelay sensor kinase activity"/>
    <property type="evidence" value="ECO:0007669"/>
    <property type="project" value="InterPro"/>
</dbReference>
<keyword evidence="4" id="KW-1003">Cell membrane</keyword>
<dbReference type="EC" id="2.7.13.3" evidence="3"/>
<protein>
    <recommendedName>
        <fullName evidence="3">histidine kinase</fullName>
        <ecNumber evidence="3">2.7.13.3</ecNumber>
    </recommendedName>
</protein>
<dbReference type="GO" id="GO:0004721">
    <property type="term" value="F:phosphoprotein phosphatase activity"/>
    <property type="evidence" value="ECO:0007669"/>
    <property type="project" value="TreeGrafter"/>
</dbReference>
<evidence type="ECO:0000256" key="6">
    <source>
        <dbReference type="ARBA" id="ARBA00022679"/>
    </source>
</evidence>
<reference evidence="13 14" key="1">
    <citation type="submission" date="2019-12" db="EMBL/GenBank/DDBJ databases">
        <authorList>
            <person name="Kim Y.S."/>
        </authorList>
    </citation>
    <scope>NUCLEOTIDE SEQUENCE [LARGE SCALE GENOMIC DNA]</scope>
    <source>
        <strain evidence="13 14">GA093</strain>
    </source>
</reference>
<feature type="transmembrane region" description="Helical" evidence="11">
    <location>
        <begin position="9"/>
        <end position="27"/>
    </location>
</feature>
<gene>
    <name evidence="13" type="ORF">GON26_16500</name>
</gene>
<keyword evidence="8 13" id="KW-0418">Kinase</keyword>
<organism evidence="13 14">
    <name type="scientific">Flavobacterium hydrocarbonoxydans</name>
    <dbReference type="NCBI Taxonomy" id="2683249"/>
    <lineage>
        <taxon>Bacteria</taxon>
        <taxon>Pseudomonadati</taxon>
        <taxon>Bacteroidota</taxon>
        <taxon>Flavobacteriia</taxon>
        <taxon>Flavobacteriales</taxon>
        <taxon>Flavobacteriaceae</taxon>
        <taxon>Flavobacterium</taxon>
    </lineage>
</organism>
<evidence type="ECO:0000256" key="1">
    <source>
        <dbReference type="ARBA" id="ARBA00000085"/>
    </source>
</evidence>
<evidence type="ECO:0000313" key="13">
    <source>
        <dbReference type="EMBL" id="MWB95969.1"/>
    </source>
</evidence>
<dbReference type="CDD" id="cd00075">
    <property type="entry name" value="HATPase"/>
    <property type="match status" value="1"/>
</dbReference>
<dbReference type="PANTHER" id="PTHR45453:SF2">
    <property type="entry name" value="HISTIDINE KINASE"/>
    <property type="match status" value="1"/>
</dbReference>
<sequence>MKINRLNSIIILGLIAIIGILIAQLLWTKEAFTLEQKKLSQKTHIALLEVAKKLYEGKSHELPAQNPVQKVANDYYIVNIDNDFEPDILEFYLKTEFKKMNITTDFEYAMYNCQSDEMVYGNYISLSEKGKGKQSVYFPKHKNLVYYFAVRFPNETSYLFSSMRFWFVLSLALIFILLIYVYSIFTILQQKKYSELQRDFINNMTHEFKTPLSSILIASKYLIEQNPIKEDKKLHTYTDIIIKQSNKLNSHIEKILNIAKSDYTPLELKSEAVLILPIMEETIQNIQLKYPETSIKIESPLDEYQIETDAFHFTNLIYNLLDNAVKYCDSKPEITIRISTENQTLKLEFIDNGIGISSKNISFIFDKFYRVQNSKSNEVNGFGLGLYYVKKICNLQNWKINATNNSKNGTTITLSIPYKK</sequence>
<evidence type="ECO:0000256" key="8">
    <source>
        <dbReference type="ARBA" id="ARBA00022777"/>
    </source>
</evidence>
<dbReference type="InterPro" id="IPR004358">
    <property type="entry name" value="Sig_transdc_His_kin-like_C"/>
</dbReference>
<keyword evidence="6" id="KW-0808">Transferase</keyword>
<dbReference type="Pfam" id="PF00512">
    <property type="entry name" value="HisKA"/>
    <property type="match status" value="1"/>
</dbReference>
<dbReference type="EMBL" id="WSTB01000010">
    <property type="protein sequence ID" value="MWB95969.1"/>
    <property type="molecule type" value="Genomic_DNA"/>
</dbReference>